<evidence type="ECO:0008006" key="3">
    <source>
        <dbReference type="Google" id="ProtNLM"/>
    </source>
</evidence>
<reference evidence="1 2" key="1">
    <citation type="submission" date="2016-11" db="EMBL/GenBank/DDBJ databases">
        <title>Whole genomes of Flavobacteriaceae.</title>
        <authorList>
            <person name="Stine C."/>
            <person name="Li C."/>
            <person name="Tadesse D."/>
        </authorList>
    </citation>
    <scope>NUCLEOTIDE SEQUENCE [LARGE SCALE GENOMIC DNA]</scope>
    <source>
        <strain evidence="1 2">ATCC 29551</strain>
    </source>
</reference>
<dbReference type="Proteomes" id="UP000198424">
    <property type="component" value="Unassembled WGS sequence"/>
</dbReference>
<accession>A0ABX4CMX8</accession>
<evidence type="ECO:0000313" key="1">
    <source>
        <dbReference type="EMBL" id="OXA97811.1"/>
    </source>
</evidence>
<name>A0ABX4CMX8_FLAHY</name>
<proteinExistence type="predicted"/>
<protein>
    <recommendedName>
        <fullName evidence="3">KilA-N DNA-binding domain-containing protein</fullName>
    </recommendedName>
</protein>
<comment type="caution">
    <text evidence="1">The sequence shown here is derived from an EMBL/GenBank/DDBJ whole genome shotgun (WGS) entry which is preliminary data.</text>
</comment>
<organism evidence="1 2">
    <name type="scientific">Flavobacterium hydatis</name>
    <name type="common">Cytophaga aquatilis</name>
    <dbReference type="NCBI Taxonomy" id="991"/>
    <lineage>
        <taxon>Bacteria</taxon>
        <taxon>Pseudomonadati</taxon>
        <taxon>Bacteroidota</taxon>
        <taxon>Flavobacteriia</taxon>
        <taxon>Flavobacteriales</taxon>
        <taxon>Flavobacteriaceae</taxon>
        <taxon>Flavobacterium</taxon>
    </lineage>
</organism>
<dbReference type="RefSeq" id="WP_051885981.1">
    <property type="nucleotide sequence ID" value="NZ_JBEWQG010000007.1"/>
</dbReference>
<evidence type="ECO:0000313" key="2">
    <source>
        <dbReference type="Proteomes" id="UP000198424"/>
    </source>
</evidence>
<sequence>MMDKENENNRRSLEEAGKVFLLDKFVCNYIRTNWIDPNKSINGQSKELGVHRHIITKINDVDGYRIPMSTLAIMCFNKKISLSAFFKIIEEKHGTKINDDFVAKTKKSNSKK</sequence>
<gene>
    <name evidence="1" type="ORF">B0A62_02855</name>
</gene>
<dbReference type="EMBL" id="MUGY01000002">
    <property type="protein sequence ID" value="OXA97811.1"/>
    <property type="molecule type" value="Genomic_DNA"/>
</dbReference>
<keyword evidence="2" id="KW-1185">Reference proteome</keyword>